<comment type="caution">
    <text evidence="3">The sequence shown here is derived from an EMBL/GenBank/DDBJ whole genome shotgun (WGS) entry which is preliminary data.</text>
</comment>
<accession>A0ABR2HY66</accession>
<feature type="transmembrane region" description="Helical" evidence="2">
    <location>
        <begin position="151"/>
        <end position="172"/>
    </location>
</feature>
<reference evidence="3 4" key="1">
    <citation type="journal article" date="2024" name="IMA Fungus">
        <title>Apiospora arundinis, a panoply of carbohydrate-active enzymes and secondary metabolites.</title>
        <authorList>
            <person name="Sorensen T."/>
            <person name="Petersen C."/>
            <person name="Muurmann A.T."/>
            <person name="Christiansen J.V."/>
            <person name="Brundto M.L."/>
            <person name="Overgaard C.K."/>
            <person name="Boysen A.T."/>
            <person name="Wollenberg R.D."/>
            <person name="Larsen T.O."/>
            <person name="Sorensen J.L."/>
            <person name="Nielsen K.L."/>
            <person name="Sondergaard T.E."/>
        </authorList>
    </citation>
    <scope>NUCLEOTIDE SEQUENCE [LARGE SCALE GENOMIC DNA]</scope>
    <source>
        <strain evidence="3 4">AAU 773</strain>
    </source>
</reference>
<feature type="transmembrane region" description="Helical" evidence="2">
    <location>
        <begin position="115"/>
        <end position="139"/>
    </location>
</feature>
<keyword evidence="2" id="KW-1133">Transmembrane helix</keyword>
<feature type="transmembrane region" description="Helical" evidence="2">
    <location>
        <begin position="636"/>
        <end position="659"/>
    </location>
</feature>
<sequence>MGADSPPQTVDPSSNGEDDTTTLHDNMSISSIGEEQSEEPAVTVSRDSNHQSVASCIHEDGGNTQTEIGQSAEESFLNNYARIKRSKSIASSLQVRDGYGTGFWYRFSYWATEMWFYDFLAWLISFYCFAGIVVTLLLHRDQPIPEWPFDITINALVAALSTVMVSTLLVPVSNTIGQLKWSWIQEDHRKLEDIVIYDEASRGPWGSLVLLLKKGFRGPFAPGALIMICALPMAPLLQQTTSVVLEKRPFADSVATLNALNWWAEGLRTEYGLPRIKDDMVMAINRGLFFDGNHSDPFMMNALQPRPQCHTGNCTFGVFESLAVCSECRDITVFATMQNSSNARECGVIDGSSITEDCARWSLPNGHDSGWTNASSGMQLSTNASRGLITLQPGLSIFNLTAVAPCWRQEFDNGTFYYRACVGEEEKKRAQAQECALQWCVNGYESEMTNGVLQEKVLSSTRLGDYAPGNMYDFNTQNQSLWYNIDFMKLGPNNGLIPGYGDIRTGNIRGKFSVHLQATQLISDYLRSELEGFTMENDTNSVQGQFGKPNVRRIYRANLGSHKANSSTQYFDVSPLFETMALSMTSALRTQAQARSEAAVTSEDYRPSEDSWDIPTVWDPIQTAPDRLVPVLRVRWAWITLPAMLEVFTFLLLCYMVGWKSQRSLPVWKSSPLPLLLLGSDMHDNFGDNVPRHIVDMEELAKEVSIDPDIAMGRAQRPVEKGLPKLPWAARCRRWKGLRRNTESRGEGYVSKSTLGSYA</sequence>
<dbReference type="InterPro" id="IPR021514">
    <property type="entry name" value="DUF3176"/>
</dbReference>
<keyword evidence="2" id="KW-0812">Transmembrane</keyword>
<dbReference type="Pfam" id="PF11374">
    <property type="entry name" value="DUF3176"/>
    <property type="match status" value="1"/>
</dbReference>
<evidence type="ECO:0000256" key="1">
    <source>
        <dbReference type="SAM" id="MobiDB-lite"/>
    </source>
</evidence>
<keyword evidence="2" id="KW-0472">Membrane</keyword>
<evidence type="ECO:0000256" key="2">
    <source>
        <dbReference type="SAM" id="Phobius"/>
    </source>
</evidence>
<gene>
    <name evidence="3" type="ORF">PGQ11_010991</name>
</gene>
<protein>
    <submittedName>
        <fullName evidence="3">Uncharacterized protein</fullName>
    </submittedName>
</protein>
<evidence type="ECO:0000313" key="3">
    <source>
        <dbReference type="EMBL" id="KAK8855079.1"/>
    </source>
</evidence>
<dbReference type="EMBL" id="JAPCWZ010000007">
    <property type="protein sequence ID" value="KAK8855079.1"/>
    <property type="molecule type" value="Genomic_DNA"/>
</dbReference>
<dbReference type="PANTHER" id="PTHR35394">
    <property type="entry name" value="DUF3176 DOMAIN-CONTAINING PROTEIN"/>
    <property type="match status" value="1"/>
</dbReference>
<feature type="compositionally biased region" description="Polar residues" evidence="1">
    <location>
        <begin position="1"/>
        <end position="15"/>
    </location>
</feature>
<name>A0ABR2HY66_9PEZI</name>
<dbReference type="Proteomes" id="UP001390339">
    <property type="component" value="Unassembled WGS sequence"/>
</dbReference>
<feature type="region of interest" description="Disordered" evidence="1">
    <location>
        <begin position="1"/>
        <end position="45"/>
    </location>
</feature>
<keyword evidence="4" id="KW-1185">Reference proteome</keyword>
<proteinExistence type="predicted"/>
<evidence type="ECO:0000313" key="4">
    <source>
        <dbReference type="Proteomes" id="UP001390339"/>
    </source>
</evidence>
<organism evidence="3 4">
    <name type="scientific">Apiospora arundinis</name>
    <dbReference type="NCBI Taxonomy" id="335852"/>
    <lineage>
        <taxon>Eukaryota</taxon>
        <taxon>Fungi</taxon>
        <taxon>Dikarya</taxon>
        <taxon>Ascomycota</taxon>
        <taxon>Pezizomycotina</taxon>
        <taxon>Sordariomycetes</taxon>
        <taxon>Xylariomycetidae</taxon>
        <taxon>Amphisphaeriales</taxon>
        <taxon>Apiosporaceae</taxon>
        <taxon>Apiospora</taxon>
    </lineage>
</organism>
<dbReference type="PANTHER" id="PTHR35394:SF5">
    <property type="entry name" value="DUF3176 DOMAIN-CONTAINING PROTEIN"/>
    <property type="match status" value="1"/>
</dbReference>